<dbReference type="Pfam" id="PF12780">
    <property type="entry name" value="AAA_8"/>
    <property type="match status" value="1"/>
</dbReference>
<dbReference type="Gene3D" id="1.10.8.710">
    <property type="match status" value="1"/>
</dbReference>
<dbReference type="Gene3D" id="1.20.1270.280">
    <property type="match status" value="1"/>
</dbReference>
<dbReference type="InterPro" id="IPR026983">
    <property type="entry name" value="DHC"/>
</dbReference>
<keyword evidence="30" id="KW-1185">Reference proteome</keyword>
<dbReference type="InterPro" id="IPR024317">
    <property type="entry name" value="Dynein_heavy_chain_D4_dom"/>
</dbReference>
<evidence type="ECO:0000259" key="24">
    <source>
        <dbReference type="Pfam" id="PF12781"/>
    </source>
</evidence>
<dbReference type="RefSeq" id="XP_002506757.1">
    <property type="nucleotide sequence ID" value="XM_002506711.1"/>
</dbReference>
<evidence type="ECO:0000256" key="12">
    <source>
        <dbReference type="ARBA" id="ARBA00023069"/>
    </source>
</evidence>
<dbReference type="FunFam" id="3.10.490.20:FF:000009">
    <property type="entry name" value="Dynein heavy chain 4"/>
    <property type="match status" value="1"/>
</dbReference>
<keyword evidence="4" id="KW-0493">Microtubule</keyword>
<feature type="domain" description="Dynein heavy chain AAA 5 extension" evidence="25">
    <location>
        <begin position="2317"/>
        <end position="2438"/>
    </location>
</feature>
<dbReference type="GO" id="GO:0036156">
    <property type="term" value="C:inner dynein arm"/>
    <property type="evidence" value="ECO:0007669"/>
    <property type="project" value="UniProtKB-ARBA"/>
</dbReference>
<evidence type="ECO:0000256" key="9">
    <source>
        <dbReference type="ARBA" id="ARBA00022846"/>
    </source>
</evidence>
<dbReference type="GO" id="GO:0005874">
    <property type="term" value="C:microtubule"/>
    <property type="evidence" value="ECO:0007669"/>
    <property type="project" value="UniProtKB-KW"/>
</dbReference>
<dbReference type="Pfam" id="PF18199">
    <property type="entry name" value="Dynein_C"/>
    <property type="match status" value="1"/>
</dbReference>
<dbReference type="FunFam" id="3.40.50.300:FF:002141">
    <property type="entry name" value="Dynein heavy chain"/>
    <property type="match status" value="1"/>
</dbReference>
<evidence type="ECO:0000256" key="1">
    <source>
        <dbReference type="ARBA" id="ARBA00004611"/>
    </source>
</evidence>
<feature type="domain" description="Dynein heavy chain coiled coil stalk" evidence="22">
    <location>
        <begin position="3071"/>
        <end position="3412"/>
    </location>
</feature>
<evidence type="ECO:0000313" key="30">
    <source>
        <dbReference type="Proteomes" id="UP000002009"/>
    </source>
</evidence>
<keyword evidence="7" id="KW-0970">Cilium biogenesis/degradation</keyword>
<dbReference type="FunFam" id="1.10.8.720:FF:000002">
    <property type="entry name" value="Dynein heavy chain 9, axonemal"/>
    <property type="match status" value="1"/>
</dbReference>
<keyword evidence="10" id="KW-0243">Dynein</keyword>
<dbReference type="InterPro" id="IPR042219">
    <property type="entry name" value="AAA_lid_11_sf"/>
</dbReference>
<dbReference type="Gene3D" id="3.10.490.20">
    <property type="match status" value="1"/>
</dbReference>
<keyword evidence="14" id="KW-0206">Cytoskeleton</keyword>
<dbReference type="eggNOG" id="KOG3595">
    <property type="taxonomic scope" value="Eukaryota"/>
</dbReference>
<evidence type="ECO:0000259" key="18">
    <source>
        <dbReference type="Pfam" id="PF03028"/>
    </source>
</evidence>
<evidence type="ECO:0000259" key="21">
    <source>
        <dbReference type="Pfam" id="PF12774"/>
    </source>
</evidence>
<dbReference type="KEGG" id="mis:MICPUN_105018"/>
<dbReference type="Pfam" id="PF12777">
    <property type="entry name" value="MT"/>
    <property type="match status" value="1"/>
</dbReference>
<dbReference type="InterPro" id="IPR041589">
    <property type="entry name" value="DNAH3_AAA_lid_1"/>
</dbReference>
<dbReference type="Gene3D" id="1.20.920.20">
    <property type="match status" value="1"/>
</dbReference>
<keyword evidence="11 16" id="KW-0175">Coiled coil</keyword>
<dbReference type="OMA" id="ICEHMAY"/>
<dbReference type="Pfam" id="PF08385">
    <property type="entry name" value="DHC_N1"/>
    <property type="match status" value="1"/>
</dbReference>
<evidence type="ECO:0000256" key="17">
    <source>
        <dbReference type="SAM" id="MobiDB-lite"/>
    </source>
</evidence>
<dbReference type="FunFam" id="1.10.8.710:FF:000007">
    <property type="entry name" value="Putative dynein heavy chain"/>
    <property type="match status" value="1"/>
</dbReference>
<dbReference type="Pfam" id="PF17852">
    <property type="entry name" value="Dynein_AAA_lid"/>
    <property type="match status" value="1"/>
</dbReference>
<evidence type="ECO:0000256" key="10">
    <source>
        <dbReference type="ARBA" id="ARBA00023017"/>
    </source>
</evidence>
<feature type="domain" description="Dynein heavy chain tail" evidence="19">
    <location>
        <begin position="198"/>
        <end position="769"/>
    </location>
</feature>
<dbReference type="GO" id="GO:0005524">
    <property type="term" value="F:ATP binding"/>
    <property type="evidence" value="ECO:0007669"/>
    <property type="project" value="UniProtKB-KW"/>
</dbReference>
<sequence length="4514" mass="511821">MAEEEDEENKVPKVDPIVFLRDWFKTRVLSSLKCKEDLVNGLIDKEPSATAVDSFWKESEVQRLIVYFKDAELLATVNPPDRFKKKTLCFLKLAPVKLDPENVDQKVIFGDFGDVPLEHLSTVAQEVFLPVLTNPRNQHGWPEVITREVIENMHKFIASVYVTIGQTKGKTLLPMPPSDASTAVSGADTAGTSTTDQIHTLESAIVTWTRQIKNVLRTDPEHALMRDDGEHPGPLTELEFWEDKAANLNAIHEQLSGAKIRKVVKVLELAKSSYFPAFQKLCKEVAHARVEANDNLLFLKPLDKYFTKLQNNQDEFEGLVELFKPIMHLVMLVWKHSHHYNTPGRIVVLMRQICNDLIMQSQKFLPGGEIFGLEPPEAVEKLKLLLRVLGSFKSFYFEYKGKTTRETPQNPWKFQNSALFARLDAFLERCHDILDLTQTVLQFNKLERVEVGGTKGKALSANVRQIHADFVEALEKLHQVEYDVMDVESKKFDDDFYEFRSVIKELERRLGSVIIQGFEDCVTVGTAFKLFDSFEGLLEREIIMADLEKKQMELVRFFGADLKEVESIFNSQRDKPVVGKNLPPCSGAVKWVRALHERVKDPMEKLTSLNKLVMETDESREVTELYERIAAQFEEYETQVLKNWAKEVDATGEEKLKLNLLAYDEKAEIPGILRVNFDPKLVKLLRETKYFMLLDSSVPASARKIYERNETLRQQTGNLDLIVGTFNNILRTLLPVERPLVASKIENIEEMLQKAITTLNWNSHKINDYLAEVMTHVKELDTVLNYLKNSVEKTQNVLRQWEENLMIDRKDGKTYAVDEFKEMQEKLQAERDEKIADGGVEITKFLQMSNKKVNVPRASKAWREYVEYVNEIVMEGYANAILASLKYLNEQVNSAILAETEQAPLLEVSLELAVPDVQWSPEIGQSGDPERPGVRDLINGWVRAFQNTGTLVRRLDIGEGNYMKELEEDFYILDGVSELQAVILANEAECVAFKEGYDKYEYLWRNDLNATLAEFIETNGADGDDPELDVFDAEIAKYKAVQEEIAHLTTSAVIGWIRIDAKPMKQALATWVTKWVFLFTHYLSNKVVNSMSELYEFMARGDVVLAKDPTEANKELDDAGRNELLYEMMGYMRDLRKRQDKTDGMFEPLVATVALLKTYGISISEDVLKQLEEAPLAWSALKKKSLNVKEKLSMMQQLEARKIREASDAFAKKVEDFRELFQKLAPFSVKGKITTDAIEPAYAALDHFHHGKKDSKYVFGSITDVVVESAELNEKQDLFELIVTDYVALRKSSEDLTNLKLLWDMISSVIYTFTSWNTTLWDKIDVDYLVEETKKLQKETKQLPKGCAQYDVFRTLGDQVKALLTSLPLVAELRHPAMRERHWKLLQQVTGKKFTMDEKFSLGDLLALELHTCADSVSEIVERAQKELVIEKQLVKIEKDWAGLHLDFVPFTPDSDVVNIVVDDLIVEALENDNLLLQNLGSNKYVQGTKFQEIVDEWQKKLGTVDSVLSVWADVAKKWSMLESVFIGSQDIRVQLPEDSKRFDGVNTEFTNMMRDAPDVTNVVEACNVDDRLENLERMLSLLEMCEKALQDYLETKRIAFPRFYFVAPADLLDILSKGTNPQMILRHLSKCFDNIHNLSFEPDEMGNPSKNAISMWSGEKENVAFAGKCMCEGPVEQWLNVVVETMRAALFHEFKLSVPKYDQMPRTKWMFEQSAQNTITVSRLIFTQEVNEAFDRLEDGDDNAMKDLLQKQLDQLKGIIEAVNGKLEKLDRKKVLTLCTIDVHARDTCQKLIDEKVDVADAFQWSSQLRYGTNEKTGKLQINVCDAEIPYMYEYIGSPGCLVITPLTDRCVITLTQAQRLVLGGAPAGPAGTGKTETVKDLGRALGIQVYVFNCSDQMDYKAMGSTYKGLAQTGAWGCFDEFNRIPVAVLSVCSTQYKTVLDAIRAKKSQFMFEDVEISLRPSTMAFITMNPGYPGRAELPESLKALFRPVSMCVPDLGMICENMLMGEGFQMSKLLARKFVILYRLCQDLLSAAPHYDWKLRAIKTTLYVAGGLKRDQPHLTEDKVLLQALRDFNLGKLTSDDHGIFMGLLNDLFPKMLADVPRQRDESFEAQITKSAIELGYQPEEMFVLKITQLREIFTVRWSVFLLGPAGCGKTAVWKTLLHAQNEYGEKGKAVPVNPKAVSRNELYGFLHPATREWKEGLMSVTFRDMSNNTSYVHQWIVLDGDIDAEWIESMNTVMDDNKMLTLASNERIPLTGTMRLLLEINHMFHCSPATVSRGGVIYLNQDDIGWKPMVDSWIEAREATEYRPILIELFDRYMPRSLEHCRRAFRTIVPLVPMNIAGTVCKILDGMIPKEATRGAPAPDRKLVEMQFVFAATWALGGAMLVDKTVDYRAQFSKWWVAEWKNVLYPEEGLVFDYYVDPVSMQMRPWEEKVEGFGYNPSEAFANIFVPSVESTRLSYFLNSFIKNKHYCMFVGNAGTGKTALMRETLRALDSENWCFSTINMNNFMDAPALQVIMEQPLEKKSGVRFGPPGAKRMVYFFDDLNMPYVDKYDTQTPIELARQNIDYKGWYDKQKIVLKEVLNCQYMACMNPTAGSFNITPRMQRHFATFAVQMPSKAVIATMFAQIIDGHLKNFDPDISKFAQKVADASIELHNLVANTFLPSAVKFHYQWNLRELSNITQGICRTLPEFYTNPADLVRLWIHECERVFSDRMTLISDIEKFDNMRVTVTKKYFEDQDMEAIEARPISYNAFIQHDSQDNGAYCPVDSYEKLNKTLVDKLNEHNESNAVMDLVLFNQAMDHVTRITRILDLPRGNAMLVGVGGSGKQSLARLATFICGFEVFQISVTSSYGMADFKVDLFELYKKAGAKGQPVTFLMTDGQIVQERFLVYINDLLSSGYIPDLMSNEEKEEMCNAVRKEVKEAGILDTPENLWDFFLDKVRKYLHVCLCFSPVGDKFRIRARNFPALINCTVIDWFQPWPHEALVSVAGRFLSEIPEIEPELLENLQYHCAHAHMSVNDASNAYLDEDRRYYYTTPKSYLELISLYKDMLANRRQALSEAKARLENGVDKIAFASAQVNELQVNLKQEQIIVEEKKKATDQLIVSIGKEKAVVDAAVEAGAADEAECAAIAEEVSAVQAECAEDLAKAEPIIQEAEAALNSLDKKSLGELKAYSNVDKMISAVTAAVMILFAKGKIPKDVSWNAAKKFMGSVDGFLTNLVNFDKDNVKEECVAEVESKYLTMPKFTVADIEKKSGAAAGLCSWVINICKYFRIYQEVAPKRAALADANAKLDAANEKLSGIRARVKELQDKVAALEDNLMKATEDKNNAIAAAEKTQRKADLADRLVNGLAGENKRWGESIQEMSVSYSKLVGDVLVASSFVSYAGAFNAKFRKSLVHNKWLPDLVERDIPMTAGVVPLDVLTTDALKAQWGIEGLPTDPLSIENGAIMTAAKRWALMIDPQLQGIKWIKEKWGDKLKIIQLSKPNYIADVEHCIENGIPLMIENLQDDIDAVLDPVVARQTMKRGRSTVMKLGDKEVDYDPNFKLYLQTKLSNPHYKPEIAAQTTLVNFCVTEKGLEDQLLALVVEKERFDLQEQSSNLVRQLGEYTVQLTELEDNLLVRLANAQGDILEDIALIENLEETKRTATEIAEKVEVASETQISINQTREVYRPVAARGALFYFLIDVLNVLDRVYQYSMANYIYILKKGMDICPGGSDGEQWVPEEKKLGKELPVEQRVPALTESVTSAVFGYISAGLFERHKLIMATQLTMGVLRQQGKLDAELFDWLLRAPRSEGMDNPLPEWLGEANWEMVNSIREFEQYAALGDDLVGSAKRWREWMELERPEEEPMPGDWKKMEQFEQLLLFRALRPDRMSNALGTFVKNTLGERYVTSDPFDLASSFEDSAPGTPMFIFLSPGVDVAAAVEHLGRKLGYTADNGKYASVSLGQGQEPIAMNNLKNFHKSGGWVLLQNIHLTIDWTNGPLEKTVDKLAEGAHENFRLFLSAEPPPSLERGLAISLLQNSVKLTNEPPEGMKQNLARAYNNFTEEMFEACAKQGEFKSIIFALCYFHAAILERKKFGVGNLPDAASGIGWNMNYPFNTGDLLCCGQCVNNYLENNSKVPWDDLKYIIGEIMYGGHVVEDWDRRTVAMYLESYFKEELLEGIEYFPGFPSPPSGLNHKQTMAYIEENFPTETPLAFGLHPNAEIGFKLREAESLCAAILSLQPRDGGGEEGSSVEDKAKTVLDDLVDRLPEQFDMEDIRGRTEEITPYIMVAIQEAERMNVLLAEMKRSLAELDLGLKGDLTMSDPMEKLMMALADGAVYAGWAKLAYPSLRSLGSWVNNLERRVEQLAQWCSDLQLPKAVWLSGLFNPQSFLTAVMQTTARKNDWPLDKTVVLTEVTKKQPEQIEGPAREGAYIHGLTLEGCRWDEKAGCLDESRPKEMFCPMPVIIIKAVTVDKAEMKDAYQCPVYKTERRFREEVFTAQLKSKHGQIKWTLSGVALFLDIC</sequence>
<dbReference type="FunFam" id="1.20.920.30:FF:000003">
    <property type="entry name" value="Dynein axonemal heavy chain 17"/>
    <property type="match status" value="1"/>
</dbReference>
<dbReference type="FunFam" id="3.40.50.300:FF:000063">
    <property type="entry name" value="dynein heavy chain 6, axonemal"/>
    <property type="match status" value="1"/>
</dbReference>
<dbReference type="InterPro" id="IPR013594">
    <property type="entry name" value="Dynein_heavy_tail"/>
</dbReference>
<dbReference type="EMBL" id="CP001334">
    <property type="protein sequence ID" value="ACO68015.1"/>
    <property type="molecule type" value="Genomic_DNA"/>
</dbReference>
<evidence type="ECO:0000259" key="26">
    <source>
        <dbReference type="Pfam" id="PF17857"/>
    </source>
</evidence>
<evidence type="ECO:0000256" key="3">
    <source>
        <dbReference type="ARBA" id="ARBA00022490"/>
    </source>
</evidence>
<dbReference type="FunFam" id="1.20.140.100:FF:000001">
    <property type="entry name" value="dynein heavy chain 17, axonemal"/>
    <property type="match status" value="1"/>
</dbReference>
<feature type="domain" description="Dynein heavy chain AAA module D4" evidence="23">
    <location>
        <begin position="2798"/>
        <end position="3057"/>
    </location>
</feature>
<evidence type="ECO:0000256" key="7">
    <source>
        <dbReference type="ARBA" id="ARBA00022794"/>
    </source>
</evidence>
<feature type="domain" description="Dynein heavy chain C-terminal" evidence="28">
    <location>
        <begin position="4219"/>
        <end position="4511"/>
    </location>
</feature>
<dbReference type="Gene3D" id="1.20.140.100">
    <property type="entry name" value="Dynein heavy chain, N-terminal domain 2"/>
    <property type="match status" value="1"/>
</dbReference>
<dbReference type="InterPro" id="IPR042222">
    <property type="entry name" value="Dynein_2_N"/>
</dbReference>
<dbReference type="SUPFAM" id="SSF52540">
    <property type="entry name" value="P-loop containing nucleoside triphosphate hydrolases"/>
    <property type="match status" value="4"/>
</dbReference>
<keyword evidence="6" id="KW-0547">Nucleotide-binding</keyword>
<dbReference type="PANTHER" id="PTHR45703">
    <property type="entry name" value="DYNEIN HEAVY CHAIN"/>
    <property type="match status" value="1"/>
</dbReference>
<name>C1EJC8_MICCC</name>
<evidence type="ECO:0000256" key="14">
    <source>
        <dbReference type="ARBA" id="ARBA00023212"/>
    </source>
</evidence>
<dbReference type="FunFam" id="1.20.920.20:FF:000001">
    <property type="entry name" value="dynein heavy chain 2, axonemal"/>
    <property type="match status" value="1"/>
</dbReference>
<evidence type="ECO:0000259" key="22">
    <source>
        <dbReference type="Pfam" id="PF12777"/>
    </source>
</evidence>
<keyword evidence="3" id="KW-0963">Cytoplasm</keyword>
<dbReference type="OrthoDB" id="10251809at2759"/>
<protein>
    <submittedName>
        <fullName evidence="29">Dynein beta chain, flagellar outer arm</fullName>
    </submittedName>
</protein>
<dbReference type="Gene3D" id="3.20.180.20">
    <property type="entry name" value="Dynein heavy chain, N-terminal domain 2"/>
    <property type="match status" value="1"/>
</dbReference>
<dbReference type="InterPro" id="IPR024743">
    <property type="entry name" value="Dynein_HC_stalk"/>
</dbReference>
<keyword evidence="15" id="KW-0966">Cell projection</keyword>
<evidence type="ECO:0000256" key="13">
    <source>
        <dbReference type="ARBA" id="ARBA00023175"/>
    </source>
</evidence>
<evidence type="ECO:0000259" key="20">
    <source>
        <dbReference type="Pfam" id="PF08393"/>
    </source>
</evidence>
<dbReference type="GeneID" id="8249838"/>
<evidence type="ECO:0000256" key="8">
    <source>
        <dbReference type="ARBA" id="ARBA00022840"/>
    </source>
</evidence>
<dbReference type="FunFam" id="1.10.287.2620:FF:000002">
    <property type="entry name" value="Dynein heavy chain 2, axonemal"/>
    <property type="match status" value="1"/>
</dbReference>
<evidence type="ECO:0000256" key="6">
    <source>
        <dbReference type="ARBA" id="ARBA00022741"/>
    </source>
</evidence>
<comment type="similarity">
    <text evidence="2">Belongs to the dynein heavy chain family.</text>
</comment>
<dbReference type="Gene3D" id="1.10.472.130">
    <property type="match status" value="1"/>
</dbReference>
<dbReference type="InterPro" id="IPR035699">
    <property type="entry name" value="AAA_6"/>
</dbReference>
<dbReference type="Gene3D" id="1.10.8.1220">
    <property type="match status" value="1"/>
</dbReference>
<dbReference type="InterPro" id="IPR042228">
    <property type="entry name" value="Dynein_linker_3"/>
</dbReference>
<dbReference type="GO" id="GO:0007018">
    <property type="term" value="P:microtubule-based movement"/>
    <property type="evidence" value="ECO:0007669"/>
    <property type="project" value="InterPro"/>
</dbReference>
<feature type="coiled-coil region" evidence="16">
    <location>
        <begin position="784"/>
        <end position="837"/>
    </location>
</feature>
<dbReference type="GO" id="GO:0051959">
    <property type="term" value="F:dynein light intermediate chain binding"/>
    <property type="evidence" value="ECO:0007669"/>
    <property type="project" value="InterPro"/>
</dbReference>
<evidence type="ECO:0000259" key="27">
    <source>
        <dbReference type="Pfam" id="PF18198"/>
    </source>
</evidence>
<dbReference type="GO" id="GO:0045505">
    <property type="term" value="F:dynein intermediate chain binding"/>
    <property type="evidence" value="ECO:0007669"/>
    <property type="project" value="InterPro"/>
</dbReference>
<dbReference type="Pfam" id="PF03028">
    <property type="entry name" value="Dynein_heavy"/>
    <property type="match status" value="1"/>
</dbReference>
<keyword evidence="5" id="KW-0677">Repeat</keyword>
<dbReference type="Gene3D" id="1.20.920.30">
    <property type="match status" value="1"/>
</dbReference>
<dbReference type="Proteomes" id="UP000002009">
    <property type="component" value="Chromosome 16"/>
</dbReference>
<evidence type="ECO:0000259" key="28">
    <source>
        <dbReference type="Pfam" id="PF18199"/>
    </source>
</evidence>
<feature type="coiled-coil region" evidence="16">
    <location>
        <begin position="3055"/>
        <end position="3106"/>
    </location>
</feature>
<evidence type="ECO:0000256" key="16">
    <source>
        <dbReference type="SAM" id="Coils"/>
    </source>
</evidence>
<dbReference type="FunFam" id="1.20.1270.280:FF:000003">
    <property type="entry name" value="Dynein axonemal heavy chain 17"/>
    <property type="match status" value="1"/>
</dbReference>
<evidence type="ECO:0000256" key="4">
    <source>
        <dbReference type="ARBA" id="ARBA00022701"/>
    </source>
</evidence>
<evidence type="ECO:0000259" key="25">
    <source>
        <dbReference type="Pfam" id="PF17852"/>
    </source>
</evidence>
<dbReference type="InterPro" id="IPR043157">
    <property type="entry name" value="Dynein_AAA1S"/>
</dbReference>
<dbReference type="InterPro" id="IPR041658">
    <property type="entry name" value="AAA_lid_11"/>
</dbReference>
<dbReference type="Gene3D" id="1.10.287.2620">
    <property type="match status" value="1"/>
</dbReference>
<feature type="domain" description="Dynein heavy chain 3 AAA+ lid" evidence="26">
    <location>
        <begin position="2655"/>
        <end position="2747"/>
    </location>
</feature>
<feature type="domain" description="Dynein heavy chain region D6 P-loop" evidence="18">
    <location>
        <begin position="3916"/>
        <end position="4035"/>
    </location>
</feature>
<dbReference type="FunFam" id="3.20.180.20:FF:000001">
    <property type="entry name" value="Dynein axonemal heavy chain 5"/>
    <property type="match status" value="1"/>
</dbReference>
<dbReference type="InterPro" id="IPR004273">
    <property type="entry name" value="Dynein_heavy_D6_P-loop"/>
</dbReference>
<evidence type="ECO:0000259" key="19">
    <source>
        <dbReference type="Pfam" id="PF08385"/>
    </source>
</evidence>
<dbReference type="InParanoid" id="C1EJC8"/>
<dbReference type="Pfam" id="PF18198">
    <property type="entry name" value="AAA_lid_11"/>
    <property type="match status" value="1"/>
</dbReference>
<dbReference type="Gene3D" id="1.10.8.720">
    <property type="entry name" value="Region D6 of dynein motor"/>
    <property type="match status" value="1"/>
</dbReference>
<gene>
    <name evidence="29" type="primary">ODA-DHCB</name>
    <name evidence="29" type="ORF">MICPUN_105018</name>
</gene>
<dbReference type="GO" id="GO:0036159">
    <property type="term" value="P:inner dynein arm assembly"/>
    <property type="evidence" value="ECO:0007669"/>
    <property type="project" value="UniProtKB-ARBA"/>
</dbReference>
<evidence type="ECO:0000256" key="11">
    <source>
        <dbReference type="ARBA" id="ARBA00023054"/>
    </source>
</evidence>
<evidence type="ECO:0000256" key="2">
    <source>
        <dbReference type="ARBA" id="ARBA00008887"/>
    </source>
</evidence>
<keyword evidence="13" id="KW-0505">Motor protein</keyword>
<comment type="subcellular location">
    <subcellularLocation>
        <location evidence="1">Cytoplasm</location>
        <location evidence="1">Cytoskeleton</location>
        <location evidence="1">Flagellum axoneme</location>
    </subcellularLocation>
</comment>
<dbReference type="FunFam" id="1.20.58.1120:FF:000001">
    <property type="entry name" value="dynein heavy chain 2, axonemal"/>
    <property type="match status" value="1"/>
</dbReference>
<organism evidence="29 30">
    <name type="scientific">Micromonas commoda (strain RCC299 / NOUM17 / CCMP2709)</name>
    <name type="common">Picoplanktonic green alga</name>
    <dbReference type="NCBI Taxonomy" id="296587"/>
    <lineage>
        <taxon>Eukaryota</taxon>
        <taxon>Viridiplantae</taxon>
        <taxon>Chlorophyta</taxon>
        <taxon>Mamiellophyceae</taxon>
        <taxon>Mamiellales</taxon>
        <taxon>Mamiellaceae</taxon>
        <taxon>Micromonas</taxon>
    </lineage>
</organism>
<reference evidence="29 30" key="1">
    <citation type="journal article" date="2009" name="Science">
        <title>Green evolution and dynamic adaptations revealed by genomes of the marine picoeukaryotes Micromonas.</title>
        <authorList>
            <person name="Worden A.Z."/>
            <person name="Lee J.H."/>
            <person name="Mock T."/>
            <person name="Rouze P."/>
            <person name="Simmons M.P."/>
            <person name="Aerts A.L."/>
            <person name="Allen A.E."/>
            <person name="Cuvelier M.L."/>
            <person name="Derelle E."/>
            <person name="Everett M.V."/>
            <person name="Foulon E."/>
            <person name="Grimwood J."/>
            <person name="Gundlach H."/>
            <person name="Henrissat B."/>
            <person name="Napoli C."/>
            <person name="McDonald S.M."/>
            <person name="Parker M.S."/>
            <person name="Rombauts S."/>
            <person name="Salamov A."/>
            <person name="Von Dassow P."/>
            <person name="Badger J.H."/>
            <person name="Coutinho P.M."/>
            <person name="Demir E."/>
            <person name="Dubchak I."/>
            <person name="Gentemann C."/>
            <person name="Eikrem W."/>
            <person name="Gready J.E."/>
            <person name="John U."/>
            <person name="Lanier W."/>
            <person name="Lindquist E.A."/>
            <person name="Lucas S."/>
            <person name="Mayer K.F."/>
            <person name="Moreau H."/>
            <person name="Not F."/>
            <person name="Otillar R."/>
            <person name="Panaud O."/>
            <person name="Pangilinan J."/>
            <person name="Paulsen I."/>
            <person name="Piegu B."/>
            <person name="Poliakov A."/>
            <person name="Robbens S."/>
            <person name="Schmutz J."/>
            <person name="Toulza E."/>
            <person name="Wyss T."/>
            <person name="Zelensky A."/>
            <person name="Zhou K."/>
            <person name="Armbrust E.V."/>
            <person name="Bhattacharya D."/>
            <person name="Goodenough U.W."/>
            <person name="Van de Peer Y."/>
            <person name="Grigoriev I.V."/>
        </authorList>
    </citation>
    <scope>NUCLEOTIDE SEQUENCE [LARGE SCALE GENOMIC DNA]</scope>
    <source>
        <strain evidence="30">RCC299 / NOUM17</strain>
    </source>
</reference>
<dbReference type="InterPro" id="IPR041466">
    <property type="entry name" value="Dynein_AAA5_ext"/>
</dbReference>
<dbReference type="InterPro" id="IPR027417">
    <property type="entry name" value="P-loop_NTPase"/>
</dbReference>
<feature type="domain" description="Dynein heavy chain hydrolytic ATP-binding dynein motor region" evidence="21">
    <location>
        <begin position="1832"/>
        <end position="2160"/>
    </location>
</feature>
<dbReference type="Pfam" id="PF12774">
    <property type="entry name" value="AAA_6"/>
    <property type="match status" value="1"/>
</dbReference>
<dbReference type="GO" id="GO:0008569">
    <property type="term" value="F:minus-end-directed microtubule motor activity"/>
    <property type="evidence" value="ECO:0007669"/>
    <property type="project" value="InterPro"/>
</dbReference>
<keyword evidence="9 29" id="KW-0282">Flagellum</keyword>
<dbReference type="Gene3D" id="1.20.58.1120">
    <property type="match status" value="1"/>
</dbReference>
<proteinExistence type="inferred from homology"/>
<dbReference type="Pfam" id="PF08393">
    <property type="entry name" value="DHC_N2"/>
    <property type="match status" value="1"/>
</dbReference>
<feature type="coiled-coil region" evidence="16">
    <location>
        <begin position="1747"/>
        <end position="1774"/>
    </location>
</feature>
<dbReference type="Pfam" id="PF17857">
    <property type="entry name" value="AAA_lid_1"/>
    <property type="match status" value="1"/>
</dbReference>
<dbReference type="Gene3D" id="3.40.50.300">
    <property type="entry name" value="P-loop containing nucleotide triphosphate hydrolases"/>
    <property type="match status" value="5"/>
</dbReference>
<dbReference type="InterPro" id="IPR013602">
    <property type="entry name" value="Dynein_heavy_linker"/>
</dbReference>
<keyword evidence="8" id="KW-0067">ATP-binding</keyword>
<evidence type="ECO:0000256" key="5">
    <source>
        <dbReference type="ARBA" id="ARBA00022737"/>
    </source>
</evidence>
<dbReference type="InterPro" id="IPR041228">
    <property type="entry name" value="Dynein_C"/>
</dbReference>
<accession>C1EJC8</accession>
<feature type="region of interest" description="Disordered" evidence="17">
    <location>
        <begin position="172"/>
        <end position="192"/>
    </location>
</feature>
<feature type="domain" description="Dynein heavy chain AAA lid" evidence="27">
    <location>
        <begin position="4067"/>
        <end position="4212"/>
    </location>
</feature>
<dbReference type="Gene3D" id="6.10.140.1060">
    <property type="match status" value="1"/>
</dbReference>
<dbReference type="Pfam" id="PF12775">
    <property type="entry name" value="AAA_7"/>
    <property type="match status" value="1"/>
</dbReference>
<dbReference type="InterPro" id="IPR043160">
    <property type="entry name" value="Dynein_C_barrel"/>
</dbReference>
<dbReference type="FunFam" id="3.40.50.300:FF:000049">
    <property type="entry name" value="Dynein, axonemal, heavy chain 5"/>
    <property type="match status" value="1"/>
</dbReference>
<keyword evidence="12" id="KW-0969">Cilium</keyword>
<dbReference type="Pfam" id="PF12781">
    <property type="entry name" value="AAA_9"/>
    <property type="match status" value="1"/>
</dbReference>
<evidence type="ECO:0000259" key="23">
    <source>
        <dbReference type="Pfam" id="PF12780"/>
    </source>
</evidence>
<dbReference type="STRING" id="296587.C1EJC8"/>
<evidence type="ECO:0000313" key="29">
    <source>
        <dbReference type="EMBL" id="ACO68015.1"/>
    </source>
</evidence>
<evidence type="ECO:0000256" key="15">
    <source>
        <dbReference type="ARBA" id="ARBA00023273"/>
    </source>
</evidence>
<feature type="domain" description="Dynein heavy chain ATP-binding dynein motor region" evidence="24">
    <location>
        <begin position="3438"/>
        <end position="3657"/>
    </location>
</feature>
<feature type="compositionally biased region" description="Polar residues" evidence="17">
    <location>
        <begin position="179"/>
        <end position="192"/>
    </location>
</feature>
<dbReference type="PANTHER" id="PTHR45703:SF8">
    <property type="entry name" value="DYNEINS HEAVY CHAIN"/>
    <property type="match status" value="1"/>
</dbReference>
<feature type="coiled-coil region" evidence="16">
    <location>
        <begin position="3292"/>
        <end position="3347"/>
    </location>
</feature>
<dbReference type="InterPro" id="IPR035706">
    <property type="entry name" value="AAA_9"/>
</dbReference>
<feature type="domain" description="Dynein heavy chain linker" evidence="20">
    <location>
        <begin position="1290"/>
        <end position="1696"/>
    </location>
</feature>